<gene>
    <name evidence="3" type="ORF">CEV34_4815</name>
</gene>
<dbReference type="AlphaFoldDB" id="A0A256G3A5"/>
<keyword evidence="2" id="KW-0472">Membrane</keyword>
<dbReference type="RefSeq" id="WP_374891518.1">
    <property type="nucleotide sequence ID" value="NZ_JBHEEM010000002.1"/>
</dbReference>
<accession>A0A256G3A5</accession>
<name>A0A256G3A5_9HYPH</name>
<evidence type="ECO:0000256" key="1">
    <source>
        <dbReference type="SAM" id="MobiDB-lite"/>
    </source>
</evidence>
<reference evidence="3 4" key="1">
    <citation type="submission" date="2017-07" db="EMBL/GenBank/DDBJ databases">
        <title>Phylogenetic study on the rhizospheric bacterium Ochrobactrum sp. A44.</title>
        <authorList>
            <person name="Krzyzanowska D.M."/>
            <person name="Ossowicki A."/>
            <person name="Rajewska M."/>
            <person name="Maciag T."/>
            <person name="Kaczynski Z."/>
            <person name="Czerwicka M."/>
            <person name="Jafra S."/>
        </authorList>
    </citation>
    <scope>NUCLEOTIDE SEQUENCE [LARGE SCALE GENOMIC DNA]</scope>
    <source>
        <strain evidence="3 4">CCUG 30717</strain>
    </source>
</reference>
<dbReference type="EMBL" id="NNRM01000047">
    <property type="protein sequence ID" value="OYR21559.1"/>
    <property type="molecule type" value="Genomic_DNA"/>
</dbReference>
<feature type="region of interest" description="Disordered" evidence="1">
    <location>
        <begin position="27"/>
        <end position="78"/>
    </location>
</feature>
<evidence type="ECO:0000313" key="3">
    <source>
        <dbReference type="EMBL" id="OYR21559.1"/>
    </source>
</evidence>
<feature type="compositionally biased region" description="Basic and acidic residues" evidence="1">
    <location>
        <begin position="56"/>
        <end position="76"/>
    </location>
</feature>
<organism evidence="3 4">
    <name type="scientific">Brucella pseudogrignonensis</name>
    <dbReference type="NCBI Taxonomy" id="419475"/>
    <lineage>
        <taxon>Bacteria</taxon>
        <taxon>Pseudomonadati</taxon>
        <taxon>Pseudomonadota</taxon>
        <taxon>Alphaproteobacteria</taxon>
        <taxon>Hyphomicrobiales</taxon>
        <taxon>Brucellaceae</taxon>
        <taxon>Brucella/Ochrobactrum group</taxon>
        <taxon>Brucella</taxon>
    </lineage>
</organism>
<comment type="caution">
    <text evidence="3">The sequence shown here is derived from an EMBL/GenBank/DDBJ whole genome shotgun (WGS) entry which is preliminary data.</text>
</comment>
<dbReference type="Proteomes" id="UP000216188">
    <property type="component" value="Unassembled WGS sequence"/>
</dbReference>
<keyword evidence="2" id="KW-0812">Transmembrane</keyword>
<protein>
    <submittedName>
        <fullName evidence="3">Putative lipoprotein</fullName>
    </submittedName>
</protein>
<keyword evidence="4" id="KW-1185">Reference proteome</keyword>
<feature type="transmembrane region" description="Helical" evidence="2">
    <location>
        <begin position="99"/>
        <end position="123"/>
    </location>
</feature>
<keyword evidence="3" id="KW-0449">Lipoprotein</keyword>
<evidence type="ECO:0000256" key="2">
    <source>
        <dbReference type="SAM" id="Phobius"/>
    </source>
</evidence>
<keyword evidence="2" id="KW-1133">Transmembrane helix</keyword>
<proteinExistence type="predicted"/>
<evidence type="ECO:0000313" key="4">
    <source>
        <dbReference type="Proteomes" id="UP000216188"/>
    </source>
</evidence>
<sequence length="293" mass="31933">MRLTVFVSVLLVTCGWWEHGYSQPNNNGDANAASEHSADTSNEVSLPVRIITTPSDQEKYDAEAKDREDSRNRDESNLTVQRSIANSSEQVAHYTSLQVWIAGASILFALLTFVTAIAAVVFARKSAIAAHEAVDVTRHFGEAQTRAYVYAESAVMNWFSEGAQAIVTVANCGTTPAKYFSVQGTIDVKDPGDPIVIPPVETDTMSPVYSSLGVNEPKTVAIEGEGVTLSQLSKVTNNYVSVRGTITYVTIFDETFISQFSFMMRLNPKDVKTLSKAAGRLDVFMKVADQSLI</sequence>